<dbReference type="Proteomes" id="UP001316803">
    <property type="component" value="Unassembled WGS sequence"/>
</dbReference>
<name>A0AAN8E7J3_9EURO</name>
<accession>A0AAN8E7J3</accession>
<organism evidence="4 5">
    <name type="scientific">Knufia fluminis</name>
    <dbReference type="NCBI Taxonomy" id="191047"/>
    <lineage>
        <taxon>Eukaryota</taxon>
        <taxon>Fungi</taxon>
        <taxon>Dikarya</taxon>
        <taxon>Ascomycota</taxon>
        <taxon>Pezizomycotina</taxon>
        <taxon>Eurotiomycetes</taxon>
        <taxon>Chaetothyriomycetidae</taxon>
        <taxon>Chaetothyriales</taxon>
        <taxon>Trichomeriaceae</taxon>
        <taxon>Knufia</taxon>
    </lineage>
</organism>
<comment type="caution">
    <text evidence="4">The sequence shown here is derived from an EMBL/GenBank/DDBJ whole genome shotgun (WGS) entry which is preliminary data.</text>
</comment>
<dbReference type="Gene3D" id="3.40.50.720">
    <property type="entry name" value="NAD(P)-binding Rossmann-like Domain"/>
    <property type="match status" value="1"/>
</dbReference>
<comment type="similarity">
    <text evidence="1">Belongs to the NmrA-type oxidoreductase family.</text>
</comment>
<reference evidence="4 5" key="1">
    <citation type="submission" date="2022-12" db="EMBL/GenBank/DDBJ databases">
        <title>Genomic features and morphological characterization of a novel Knufia sp. strain isolated from spacecraft assembly facility.</title>
        <authorList>
            <person name="Teixeira M."/>
            <person name="Chander A.M."/>
            <person name="Stajich J.E."/>
            <person name="Venkateswaran K."/>
        </authorList>
    </citation>
    <scope>NUCLEOTIDE SEQUENCE [LARGE SCALE GENOMIC DNA]</scope>
    <source>
        <strain evidence="4 5">FJI-L2-BK-P2</strain>
    </source>
</reference>
<keyword evidence="5" id="KW-1185">Reference proteome</keyword>
<dbReference type="InterPro" id="IPR008030">
    <property type="entry name" value="NmrA-like"/>
</dbReference>
<proteinExistence type="inferred from homology"/>
<feature type="domain" description="NmrA-like" evidence="3">
    <location>
        <begin position="5"/>
        <end position="242"/>
    </location>
</feature>
<gene>
    <name evidence="4" type="ORF">OHC33_010990</name>
</gene>
<evidence type="ECO:0000256" key="2">
    <source>
        <dbReference type="ARBA" id="ARBA00022857"/>
    </source>
</evidence>
<evidence type="ECO:0000313" key="4">
    <source>
        <dbReference type="EMBL" id="KAK5947949.1"/>
    </source>
</evidence>
<evidence type="ECO:0000313" key="5">
    <source>
        <dbReference type="Proteomes" id="UP001316803"/>
    </source>
</evidence>
<dbReference type="Pfam" id="PF05368">
    <property type="entry name" value="NmrA"/>
    <property type="match status" value="1"/>
</dbReference>
<keyword evidence="2" id="KW-0521">NADP</keyword>
<protein>
    <recommendedName>
        <fullName evidence="3">NmrA-like domain-containing protein</fullName>
    </recommendedName>
</protein>
<evidence type="ECO:0000256" key="1">
    <source>
        <dbReference type="ARBA" id="ARBA00006328"/>
    </source>
</evidence>
<sequence>MASKDDLVVVTCASGKQGSHLVPLLHTHYRLRLVVNSSASATRLQQQYPSAEVVQADLAQPNDCITILDGATAVYHIGPPIHPHEKEIGYNMIDAAVLEAAKPSSSFAHFVFSSVLNTQLRKMYNHDDKRYIEEYLIESGLNFTILQPADFLDMTFVHLIQQSRDPSVQLSWKSPLGPESKSSLVTLKDLGEAGAKVIGERERHYQSIYPLVSIGPIFYREAVRRLADTIGRNIEIEDLSLEERANFLCTLIFGSVEATPVRSRDKAERLVLFYQRRGLQGNKNVLEWLLGRESTDIETWASNQLKAEV</sequence>
<evidence type="ECO:0000259" key="3">
    <source>
        <dbReference type="Pfam" id="PF05368"/>
    </source>
</evidence>
<dbReference type="InterPro" id="IPR036291">
    <property type="entry name" value="NAD(P)-bd_dom_sf"/>
</dbReference>
<dbReference type="PANTHER" id="PTHR42748:SF31">
    <property type="entry name" value="NMRA-LIKE DOMAIN-CONTAINING PROTEIN-RELATED"/>
    <property type="match status" value="1"/>
</dbReference>
<dbReference type="PANTHER" id="PTHR42748">
    <property type="entry name" value="NITROGEN METABOLITE REPRESSION PROTEIN NMRA FAMILY MEMBER"/>
    <property type="match status" value="1"/>
</dbReference>
<dbReference type="AlphaFoldDB" id="A0AAN8E7J3"/>
<dbReference type="SUPFAM" id="SSF51735">
    <property type="entry name" value="NAD(P)-binding Rossmann-fold domains"/>
    <property type="match status" value="1"/>
</dbReference>
<dbReference type="InterPro" id="IPR051164">
    <property type="entry name" value="NmrA-like_oxidored"/>
</dbReference>
<dbReference type="EMBL" id="JAKLMC020000057">
    <property type="protein sequence ID" value="KAK5947949.1"/>
    <property type="molecule type" value="Genomic_DNA"/>
</dbReference>
<dbReference type="GO" id="GO:0005634">
    <property type="term" value="C:nucleus"/>
    <property type="evidence" value="ECO:0007669"/>
    <property type="project" value="TreeGrafter"/>
</dbReference>